<feature type="domain" description="Endonuclease/exonuclease/phosphatase" evidence="1">
    <location>
        <begin position="2"/>
        <end position="188"/>
    </location>
</feature>
<evidence type="ECO:0000259" key="1">
    <source>
        <dbReference type="Pfam" id="PF03372"/>
    </source>
</evidence>
<dbReference type="GO" id="GO:0003824">
    <property type="term" value="F:catalytic activity"/>
    <property type="evidence" value="ECO:0007669"/>
    <property type="project" value="InterPro"/>
</dbReference>
<dbReference type="InterPro" id="IPR005135">
    <property type="entry name" value="Endo/exonuclease/phosphatase"/>
</dbReference>
<name>A0A6P4CNZ4_ARADU</name>
<dbReference type="InterPro" id="IPR036691">
    <property type="entry name" value="Endo/exonu/phosph_ase_sf"/>
</dbReference>
<dbReference type="Pfam" id="PF03372">
    <property type="entry name" value="Exo_endo_phos"/>
    <property type="match status" value="1"/>
</dbReference>
<protein>
    <submittedName>
        <fullName evidence="3">Uncharacterized protein LOC107478653</fullName>
    </submittedName>
</protein>
<dbReference type="PANTHER" id="PTHR33710:SF64">
    <property type="entry name" value="ENDONUCLEASE_EXONUCLEASE_PHOSPHATASE DOMAIN-CONTAINING PROTEIN"/>
    <property type="match status" value="1"/>
</dbReference>
<dbReference type="SUPFAM" id="SSF56219">
    <property type="entry name" value="DNase I-like"/>
    <property type="match status" value="1"/>
</dbReference>
<evidence type="ECO:0000313" key="2">
    <source>
        <dbReference type="Proteomes" id="UP000515211"/>
    </source>
</evidence>
<evidence type="ECO:0000313" key="3">
    <source>
        <dbReference type="RefSeq" id="XP_015954273.1"/>
    </source>
</evidence>
<dbReference type="AlphaFoldDB" id="A0A6P4CNZ4"/>
<proteinExistence type="predicted"/>
<gene>
    <name evidence="3" type="primary">LOC107478653</name>
</gene>
<organism evidence="2 3">
    <name type="scientific">Arachis duranensis</name>
    <name type="common">Wild peanut</name>
    <dbReference type="NCBI Taxonomy" id="130453"/>
    <lineage>
        <taxon>Eukaryota</taxon>
        <taxon>Viridiplantae</taxon>
        <taxon>Streptophyta</taxon>
        <taxon>Embryophyta</taxon>
        <taxon>Tracheophyta</taxon>
        <taxon>Spermatophyta</taxon>
        <taxon>Magnoliopsida</taxon>
        <taxon>eudicotyledons</taxon>
        <taxon>Gunneridae</taxon>
        <taxon>Pentapetalae</taxon>
        <taxon>rosids</taxon>
        <taxon>fabids</taxon>
        <taxon>Fabales</taxon>
        <taxon>Fabaceae</taxon>
        <taxon>Papilionoideae</taxon>
        <taxon>50 kb inversion clade</taxon>
        <taxon>dalbergioids sensu lato</taxon>
        <taxon>Dalbergieae</taxon>
        <taxon>Pterocarpus clade</taxon>
        <taxon>Arachis</taxon>
    </lineage>
</organism>
<keyword evidence="2" id="KW-1185">Reference proteome</keyword>
<dbReference type="GeneID" id="107478653"/>
<dbReference type="KEGG" id="adu:107478653"/>
<reference evidence="2" key="1">
    <citation type="journal article" date="2016" name="Nat. Genet.">
        <title>The genome sequences of Arachis duranensis and Arachis ipaensis, the diploid ancestors of cultivated peanut.</title>
        <authorList>
            <person name="Bertioli D.J."/>
            <person name="Cannon S.B."/>
            <person name="Froenicke L."/>
            <person name="Huang G."/>
            <person name="Farmer A.D."/>
            <person name="Cannon E.K."/>
            <person name="Liu X."/>
            <person name="Gao D."/>
            <person name="Clevenger J."/>
            <person name="Dash S."/>
            <person name="Ren L."/>
            <person name="Moretzsohn M.C."/>
            <person name="Shirasawa K."/>
            <person name="Huang W."/>
            <person name="Vidigal B."/>
            <person name="Abernathy B."/>
            <person name="Chu Y."/>
            <person name="Niederhuth C.E."/>
            <person name="Umale P."/>
            <person name="Araujo A.C."/>
            <person name="Kozik A."/>
            <person name="Kim K.D."/>
            <person name="Burow M.D."/>
            <person name="Varshney R.K."/>
            <person name="Wang X."/>
            <person name="Zhang X."/>
            <person name="Barkley N."/>
            <person name="Guimaraes P.M."/>
            <person name="Isobe S."/>
            <person name="Guo B."/>
            <person name="Liao B."/>
            <person name="Stalker H.T."/>
            <person name="Schmitz R.J."/>
            <person name="Scheffler B.E."/>
            <person name="Leal-Bertioli S.C."/>
            <person name="Xun X."/>
            <person name="Jackson S.A."/>
            <person name="Michelmore R."/>
            <person name="Ozias-Akins P."/>
        </authorList>
    </citation>
    <scope>NUCLEOTIDE SEQUENCE [LARGE SCALE GENOMIC DNA]</scope>
    <source>
        <strain evidence="2">cv. V14167</strain>
    </source>
</reference>
<dbReference type="Gene3D" id="3.60.10.10">
    <property type="entry name" value="Endonuclease/exonuclease/phosphatase"/>
    <property type="match status" value="1"/>
</dbReference>
<dbReference type="RefSeq" id="XP_015954273.1">
    <property type="nucleotide sequence ID" value="XM_016098787.1"/>
</dbReference>
<dbReference type="PANTHER" id="PTHR33710">
    <property type="entry name" value="BNAC02G09200D PROTEIN"/>
    <property type="match status" value="1"/>
</dbReference>
<reference evidence="3" key="2">
    <citation type="submission" date="2025-08" db="UniProtKB">
        <authorList>
            <consortium name="RefSeq"/>
        </authorList>
    </citation>
    <scope>IDENTIFICATION</scope>
    <source>
        <tissue evidence="3">Whole plant</tissue>
    </source>
</reference>
<dbReference type="Proteomes" id="UP000515211">
    <property type="component" value="Chromosome 3"/>
</dbReference>
<accession>A0A6P4CNZ4</accession>
<sequence>MLCLVETKREVVTKFDVVQLWENDAVGWEYVGAEGASGGLLLMWDETVFKIGNCYKGDRWLCVEGELIKRSFRCAICLVYGAHIRNEKLVVWEELSFLSGLCKVPFCFMGDFNEVVKVEERKWATTLTGSAADFKSWIQDMELVDLDLSDRLFTWFRGQSCSRIDRMLVTLEWLEEFSDTRLRGGPRGLSDYCLVVMEAARVGRGPRPFRSLESWFTHEGFLRMVKE</sequence>